<sequence>MQAILAVMAWMASSVSSASYTASTLPDIADEDFIKKCVQIHNQFRSKVNPTARNMLYMSWDPGLARIAKAWAKSCHFGHNPRRLHPNFTVVGENIWTGSLSLFSAPSAIADWYNEINDYDFSTRRCTKVCGHYTQ</sequence>
<keyword evidence="5" id="KW-1185">Reference proteome</keyword>
<dbReference type="Pfam" id="PF00188">
    <property type="entry name" value="CAP"/>
    <property type="match status" value="1"/>
</dbReference>
<name>A0A1A6HTX5_NEOLE</name>
<comment type="caution">
    <text evidence="4">The sequence shown here is derived from an EMBL/GenBank/DDBJ whole genome shotgun (WGS) entry which is preliminary data.</text>
</comment>
<dbReference type="OrthoDB" id="43654at2759"/>
<dbReference type="PRINTS" id="PR00838">
    <property type="entry name" value="V5ALLERGEN"/>
</dbReference>
<accession>A0A1A6HTX5</accession>
<dbReference type="InterPro" id="IPR002413">
    <property type="entry name" value="V5_allergen-like"/>
</dbReference>
<dbReference type="EMBL" id="LZPO01008717">
    <property type="protein sequence ID" value="OBS81898.1"/>
    <property type="molecule type" value="Genomic_DNA"/>
</dbReference>
<feature type="non-terminal residue" evidence="4">
    <location>
        <position position="135"/>
    </location>
</feature>
<dbReference type="SMART" id="SM00198">
    <property type="entry name" value="SCP"/>
    <property type="match status" value="1"/>
</dbReference>
<evidence type="ECO:0000313" key="5">
    <source>
        <dbReference type="Proteomes" id="UP000092124"/>
    </source>
</evidence>
<reference evidence="4 5" key="1">
    <citation type="submission" date="2016-06" db="EMBL/GenBank/DDBJ databases">
        <title>The Draft Genome Sequence and Annotation of the Desert Woodrat Neotoma lepida.</title>
        <authorList>
            <person name="Campbell M."/>
            <person name="Oakeson K.F."/>
            <person name="Yandell M."/>
            <person name="Halpert J.R."/>
            <person name="Dearing D."/>
        </authorList>
    </citation>
    <scope>NUCLEOTIDE SEQUENCE [LARGE SCALE GENOMIC DNA]</scope>
    <source>
        <strain evidence="4">417</strain>
        <tissue evidence="4">Liver</tissue>
    </source>
</reference>
<dbReference type="PANTHER" id="PTHR10334">
    <property type="entry name" value="CYSTEINE-RICH SECRETORY PROTEIN-RELATED"/>
    <property type="match status" value="1"/>
</dbReference>
<dbReference type="Proteomes" id="UP000092124">
    <property type="component" value="Unassembled WGS sequence"/>
</dbReference>
<dbReference type="InterPro" id="IPR001283">
    <property type="entry name" value="CRISP-related"/>
</dbReference>
<keyword evidence="2" id="KW-0732">Signal</keyword>
<dbReference type="SUPFAM" id="SSF55797">
    <property type="entry name" value="PR-1-like"/>
    <property type="match status" value="1"/>
</dbReference>
<comment type="similarity">
    <text evidence="1">Belongs to the CRISP family.</text>
</comment>
<evidence type="ECO:0000256" key="2">
    <source>
        <dbReference type="SAM" id="SignalP"/>
    </source>
</evidence>
<gene>
    <name evidence="4" type="ORF">A6R68_24111</name>
</gene>
<dbReference type="PRINTS" id="PR00837">
    <property type="entry name" value="V5TPXLIKE"/>
</dbReference>
<dbReference type="InterPro" id="IPR014044">
    <property type="entry name" value="CAP_dom"/>
</dbReference>
<evidence type="ECO:0000256" key="1">
    <source>
        <dbReference type="ARBA" id="ARBA00009923"/>
    </source>
</evidence>
<feature type="signal peptide" evidence="2">
    <location>
        <begin position="1"/>
        <end position="17"/>
    </location>
</feature>
<organism evidence="4 5">
    <name type="scientific">Neotoma lepida</name>
    <name type="common">Desert woodrat</name>
    <dbReference type="NCBI Taxonomy" id="56216"/>
    <lineage>
        <taxon>Eukaryota</taxon>
        <taxon>Metazoa</taxon>
        <taxon>Chordata</taxon>
        <taxon>Craniata</taxon>
        <taxon>Vertebrata</taxon>
        <taxon>Euteleostomi</taxon>
        <taxon>Mammalia</taxon>
        <taxon>Eutheria</taxon>
        <taxon>Euarchontoglires</taxon>
        <taxon>Glires</taxon>
        <taxon>Rodentia</taxon>
        <taxon>Myomorpha</taxon>
        <taxon>Muroidea</taxon>
        <taxon>Cricetidae</taxon>
        <taxon>Neotominae</taxon>
        <taxon>Neotoma</taxon>
    </lineage>
</organism>
<dbReference type="STRING" id="56216.A0A1A6HTX5"/>
<evidence type="ECO:0000313" key="4">
    <source>
        <dbReference type="EMBL" id="OBS81898.1"/>
    </source>
</evidence>
<feature type="domain" description="SCP" evidence="3">
    <location>
        <begin position="32"/>
        <end position="135"/>
    </location>
</feature>
<feature type="chain" id="PRO_5008346648" description="SCP domain-containing protein" evidence="2">
    <location>
        <begin position="18"/>
        <end position="135"/>
    </location>
</feature>
<evidence type="ECO:0000259" key="3">
    <source>
        <dbReference type="SMART" id="SM00198"/>
    </source>
</evidence>
<dbReference type="InterPro" id="IPR035940">
    <property type="entry name" value="CAP_sf"/>
</dbReference>
<proteinExistence type="inferred from homology"/>
<protein>
    <recommendedName>
        <fullName evidence="3">SCP domain-containing protein</fullName>
    </recommendedName>
</protein>
<dbReference type="AlphaFoldDB" id="A0A1A6HTX5"/>
<dbReference type="Gene3D" id="3.40.33.10">
    <property type="entry name" value="CAP"/>
    <property type="match status" value="1"/>
</dbReference>